<dbReference type="RefSeq" id="WP_045368400.1">
    <property type="nucleotide sequence ID" value="NZ_AP014648.1"/>
</dbReference>
<reference evidence="1 2" key="1">
    <citation type="submission" date="2014-09" db="EMBL/GenBank/DDBJ databases">
        <title>Genome sequencing of Methyloceanibacter caenitepidi Gela4.</title>
        <authorList>
            <person name="Takeuchi M."/>
            <person name="Susumu S."/>
            <person name="Kamagata Y."/>
            <person name="Oshima K."/>
            <person name="Hattori M."/>
            <person name="Iwasaki W."/>
        </authorList>
    </citation>
    <scope>NUCLEOTIDE SEQUENCE [LARGE SCALE GENOMIC DNA]</scope>
    <source>
        <strain evidence="1 2">Gela4</strain>
    </source>
</reference>
<keyword evidence="2" id="KW-1185">Reference proteome</keyword>
<organism evidence="1 2">
    <name type="scientific">Methyloceanibacter caenitepidi</name>
    <dbReference type="NCBI Taxonomy" id="1384459"/>
    <lineage>
        <taxon>Bacteria</taxon>
        <taxon>Pseudomonadati</taxon>
        <taxon>Pseudomonadota</taxon>
        <taxon>Alphaproteobacteria</taxon>
        <taxon>Hyphomicrobiales</taxon>
        <taxon>Hyphomicrobiaceae</taxon>
        <taxon>Methyloceanibacter</taxon>
    </lineage>
</organism>
<proteinExistence type="predicted"/>
<dbReference type="Proteomes" id="UP000031643">
    <property type="component" value="Chromosome"/>
</dbReference>
<dbReference type="AlphaFoldDB" id="A0A0A8K5U4"/>
<dbReference type="EMBL" id="AP014648">
    <property type="protein sequence ID" value="BAQ18318.1"/>
    <property type="molecule type" value="Genomic_DNA"/>
</dbReference>
<evidence type="ECO:0000313" key="1">
    <source>
        <dbReference type="EMBL" id="BAQ18318.1"/>
    </source>
</evidence>
<protein>
    <submittedName>
        <fullName evidence="1">Uncharacterized protein</fullName>
    </submittedName>
</protein>
<dbReference type="KEGG" id="mcg:GL4_2885"/>
<evidence type="ECO:0000313" key="2">
    <source>
        <dbReference type="Proteomes" id="UP000031643"/>
    </source>
</evidence>
<sequence length="127" mass="14072">MQPKDTVIYTAQKSGLKKGPRYANPRFFDGKPKRGVKKVVVVGDWPAVVDAYEAAGVEVVTEETPRPKTFTEARVEKSGRDVVEIPDDWQEMSWQDKRKLAAQLSDVPVINSAGADAAIMAELDRRA</sequence>
<dbReference type="OrthoDB" id="8445319at2"/>
<gene>
    <name evidence="1" type="ORF">GL4_2885</name>
</gene>
<dbReference type="HOGENOM" id="CLU_1967958_0_0_5"/>
<dbReference type="STRING" id="1384459.GL4_2885"/>
<name>A0A0A8K5U4_9HYPH</name>
<accession>A0A0A8K5U4</accession>